<organism evidence="2 3">
    <name type="scientific">Populus euphratica</name>
    <name type="common">Euphrates poplar</name>
    <dbReference type="NCBI Taxonomy" id="75702"/>
    <lineage>
        <taxon>Eukaryota</taxon>
        <taxon>Viridiplantae</taxon>
        <taxon>Streptophyta</taxon>
        <taxon>Embryophyta</taxon>
        <taxon>Tracheophyta</taxon>
        <taxon>Spermatophyta</taxon>
        <taxon>Magnoliopsida</taxon>
        <taxon>eudicotyledons</taxon>
        <taxon>Gunneridae</taxon>
        <taxon>Pentapetalae</taxon>
        <taxon>rosids</taxon>
        <taxon>fabids</taxon>
        <taxon>Malpighiales</taxon>
        <taxon>Salicaceae</taxon>
        <taxon>Saliceae</taxon>
        <taxon>Populus</taxon>
    </lineage>
</organism>
<evidence type="ECO:0000313" key="2">
    <source>
        <dbReference type="Proteomes" id="UP000694918"/>
    </source>
</evidence>
<feature type="compositionally biased region" description="Polar residues" evidence="1">
    <location>
        <begin position="35"/>
        <end position="54"/>
    </location>
</feature>
<proteinExistence type="predicted"/>
<evidence type="ECO:0000256" key="1">
    <source>
        <dbReference type="SAM" id="MobiDB-lite"/>
    </source>
</evidence>
<dbReference type="GO" id="GO:0071763">
    <property type="term" value="P:nuclear membrane organization"/>
    <property type="evidence" value="ECO:0007669"/>
    <property type="project" value="TreeGrafter"/>
</dbReference>
<feature type="region of interest" description="Disordered" evidence="1">
    <location>
        <begin position="128"/>
        <end position="149"/>
    </location>
</feature>
<sequence>MQVNSRGKAVYDGHGSVGPIQRTRIQRKFVAESPSRGSANYHSTLDSSQNIETGGTNGPSEFLLADSKPQSSEVGVPTVPPYSRQGARKILEHLDSNLPNPKEKSAEFRLATSWKKLLFNKNNSLANLGGLDSSGKSDQDDKRNSVQGTVDRGNVLFNFAARGDSIKANDAAKSNTSASDMKAVPNAAAEDVPSFHNKPPTHSSGNKPVLPSITIDKPDQRWALSSYKSSGFTFLVSASPGTLFEPPTPTIMPSTSVTVVPPPEDASSSPYSLALRGLVMHLFFLFLQQATTLYNTMHLPI</sequence>
<dbReference type="Proteomes" id="UP000694918">
    <property type="component" value="Unplaced"/>
</dbReference>
<name>A0AAJ6TZ82_POPEU</name>
<dbReference type="KEGG" id="peu:105122772"/>
<dbReference type="RefSeq" id="XP_011020362.1">
    <property type="nucleotide sequence ID" value="XM_011022060.1"/>
</dbReference>
<feature type="region of interest" description="Disordered" evidence="1">
    <location>
        <begin position="32"/>
        <end position="82"/>
    </location>
</feature>
<dbReference type="AlphaFoldDB" id="A0AAJ6TZ82"/>
<dbReference type="PANTHER" id="PTHR33416:SF18">
    <property type="entry name" value="NUCLEOPORIN-LIKE PROTEIN"/>
    <property type="match status" value="1"/>
</dbReference>
<evidence type="ECO:0000313" key="3">
    <source>
        <dbReference type="RefSeq" id="XP_011020362.1"/>
    </source>
</evidence>
<reference evidence="3" key="1">
    <citation type="submission" date="2025-08" db="UniProtKB">
        <authorList>
            <consortium name="RefSeq"/>
        </authorList>
    </citation>
    <scope>IDENTIFICATION</scope>
</reference>
<dbReference type="PANTHER" id="PTHR33416">
    <property type="entry name" value="NUCLEAR PORE COMPLEX PROTEIN NUP1"/>
    <property type="match status" value="1"/>
</dbReference>
<dbReference type="GeneID" id="105122772"/>
<accession>A0AAJ6TZ82</accession>
<protein>
    <submittedName>
        <fullName evidence="3">Uncharacterized protein LOC105122772</fullName>
    </submittedName>
</protein>
<keyword evidence="2" id="KW-1185">Reference proteome</keyword>
<dbReference type="GO" id="GO:0005635">
    <property type="term" value="C:nuclear envelope"/>
    <property type="evidence" value="ECO:0007669"/>
    <property type="project" value="TreeGrafter"/>
</dbReference>
<feature type="compositionally biased region" description="Basic and acidic residues" evidence="1">
    <location>
        <begin position="135"/>
        <end position="144"/>
    </location>
</feature>
<gene>
    <name evidence="3" type="primary">LOC105122772</name>
</gene>